<comment type="similarity">
    <text evidence="2">Belongs to the RRM CPSF6/7 family.</text>
</comment>
<feature type="domain" description="RRM" evidence="7">
    <location>
        <begin position="89"/>
        <end position="190"/>
    </location>
</feature>
<dbReference type="AlphaFoldDB" id="A0A3P9AUK2"/>
<feature type="compositionally biased region" description="Basic and acidic residues" evidence="6">
    <location>
        <begin position="57"/>
        <end position="74"/>
    </location>
</feature>
<feature type="region of interest" description="Disordered" evidence="6">
    <location>
        <begin position="1"/>
        <end position="20"/>
    </location>
</feature>
<evidence type="ECO:0000313" key="8">
    <source>
        <dbReference type="Ensembl" id="ENSMZEP00005001092.1"/>
    </source>
</evidence>
<sequence>MAAAGREHAAGPSTEDKDIDLYSDLNQNDEDLDRIAEANELFDAVLTGSVNQDKNVATKESLRKETSAKEEVKSTEANTPKRANYLRRLSVYVGHFPWWVTENDLTSMAKGLGVKNIADIKFAEDRSNGVSRGFAEVVITSDESLKLMLEKVPQCKINGERIDCRYATCQNLAFFEEEANKRVPLRTNKETKESDSSDEILSVLLAQKTAPSAIPPLFPSHPLANSFPPLPGPSFGHPPPLFPHMPQTIAPLMAAPLFPPHPVPVPSHPSLGMHPTYFSPAQDGHSSKAYSQQTNTPKSSDQHLEELMNRNRTIASSAITKAVSGATAGDLQVAMETLLTAIAIIKQSRVYGDERCQTLVTSLKDCLVSIQGNYGYSEQSRSGKRDRDRSRDRERERDRDREWSRDRDRDRERDRERDLERSRERNRDRERSRGRERDRDWDRSRDRERDRDYSSVCEDAGMSRRHLEHSWSGEREKAYSRERERHRDHKDRYH</sequence>
<dbReference type="PANTHER" id="PTHR23204">
    <property type="entry name" value="CLEAVAGE AND POLYADENYLATION SPECIFIC FACTOR"/>
    <property type="match status" value="1"/>
</dbReference>
<keyword evidence="5" id="KW-0694">RNA-binding</keyword>
<dbReference type="STRING" id="106582.ENSMZEP00005001092"/>
<feature type="compositionally biased region" description="Basic and acidic residues" evidence="6">
    <location>
        <begin position="468"/>
        <end position="494"/>
    </location>
</feature>
<dbReference type="Gene3D" id="3.30.70.330">
    <property type="match status" value="1"/>
</dbReference>
<evidence type="ECO:0000259" key="7">
    <source>
        <dbReference type="PROSITE" id="PS50102"/>
    </source>
</evidence>
<reference evidence="8 9" key="1">
    <citation type="journal article" date="2014" name="Nature">
        <title>The genomic substrate for adaptive radiation in African cichlid fish.</title>
        <authorList>
            <person name="Brawand D."/>
            <person name="Wagner C.E."/>
            <person name="Li Y.I."/>
            <person name="Malinsky M."/>
            <person name="Keller I."/>
            <person name="Fan S."/>
            <person name="Simakov O."/>
            <person name="Ng A.Y."/>
            <person name="Lim Z.W."/>
            <person name="Bezault E."/>
            <person name="Turner-Maier J."/>
            <person name="Johnson J."/>
            <person name="Alcazar R."/>
            <person name="Noh H.J."/>
            <person name="Russell P."/>
            <person name="Aken B."/>
            <person name="Alfoldi J."/>
            <person name="Amemiya C."/>
            <person name="Azzouzi N."/>
            <person name="Baroiller J.F."/>
            <person name="Barloy-Hubler F."/>
            <person name="Berlin A."/>
            <person name="Bloomquist R."/>
            <person name="Carleton K.L."/>
            <person name="Conte M.A."/>
            <person name="D'Cotta H."/>
            <person name="Eshel O."/>
            <person name="Gaffney L."/>
            <person name="Galibert F."/>
            <person name="Gante H.F."/>
            <person name="Gnerre S."/>
            <person name="Greuter L."/>
            <person name="Guyon R."/>
            <person name="Haddad N.S."/>
            <person name="Haerty W."/>
            <person name="Harris R.M."/>
            <person name="Hofmann H.A."/>
            <person name="Hourlier T."/>
            <person name="Hulata G."/>
            <person name="Jaffe D.B."/>
            <person name="Lara M."/>
            <person name="Lee A.P."/>
            <person name="MacCallum I."/>
            <person name="Mwaiko S."/>
            <person name="Nikaido M."/>
            <person name="Nishihara H."/>
            <person name="Ozouf-Costaz C."/>
            <person name="Penman D.J."/>
            <person name="Przybylski D."/>
            <person name="Rakotomanga M."/>
            <person name="Renn S.C.P."/>
            <person name="Ribeiro F.J."/>
            <person name="Ron M."/>
            <person name="Salzburger W."/>
            <person name="Sanchez-Pulido L."/>
            <person name="Santos M.E."/>
            <person name="Searle S."/>
            <person name="Sharpe T."/>
            <person name="Swofford R."/>
            <person name="Tan F.J."/>
            <person name="Williams L."/>
            <person name="Young S."/>
            <person name="Yin S."/>
            <person name="Okada N."/>
            <person name="Kocher T.D."/>
            <person name="Miska E.A."/>
            <person name="Lander E.S."/>
            <person name="Venkatesh B."/>
            <person name="Fernald R.D."/>
            <person name="Meyer A."/>
            <person name="Ponting C.P."/>
            <person name="Streelman J.T."/>
            <person name="Lindblad-Toh K."/>
            <person name="Seehausen O."/>
            <person name="Di Palma F."/>
        </authorList>
    </citation>
    <scope>NUCLEOTIDE SEQUENCE</scope>
</reference>
<proteinExistence type="inferred from homology"/>
<evidence type="ECO:0000256" key="1">
    <source>
        <dbReference type="ARBA" id="ARBA00004123"/>
    </source>
</evidence>
<dbReference type="GeneTree" id="ENSGT00730000110905"/>
<name>A0A3P9AUK2_9CICH</name>
<feature type="compositionally biased region" description="Polar residues" evidence="6">
    <location>
        <begin position="288"/>
        <end position="299"/>
    </location>
</feature>
<keyword evidence="3" id="KW-0507">mRNA processing</keyword>
<dbReference type="InterPro" id="IPR000504">
    <property type="entry name" value="RRM_dom"/>
</dbReference>
<feature type="region of interest" description="Disordered" evidence="6">
    <location>
        <begin position="269"/>
        <end position="302"/>
    </location>
</feature>
<evidence type="ECO:0000256" key="5">
    <source>
        <dbReference type="PROSITE-ProRule" id="PRU00176"/>
    </source>
</evidence>
<dbReference type="Proteomes" id="UP000265160">
    <property type="component" value="LG1"/>
</dbReference>
<dbReference type="InterPro" id="IPR057951">
    <property type="entry name" value="CPSF6/7_RSLD_N"/>
</dbReference>
<dbReference type="GO" id="GO:0003723">
    <property type="term" value="F:RNA binding"/>
    <property type="evidence" value="ECO:0007669"/>
    <property type="project" value="UniProtKB-UniRule"/>
</dbReference>
<protein>
    <submittedName>
        <fullName evidence="8">Cleavage and polyadenylation specific factor 7</fullName>
    </submittedName>
</protein>
<keyword evidence="4" id="KW-0539">Nucleus</keyword>
<feature type="region of interest" description="Disordered" evidence="6">
    <location>
        <begin position="57"/>
        <end position="76"/>
    </location>
</feature>
<dbReference type="GO" id="GO:0006397">
    <property type="term" value="P:mRNA processing"/>
    <property type="evidence" value="ECO:0007669"/>
    <property type="project" value="UniProtKB-KW"/>
</dbReference>
<evidence type="ECO:0000313" key="9">
    <source>
        <dbReference type="Proteomes" id="UP000265160"/>
    </source>
</evidence>
<keyword evidence="9" id="KW-1185">Reference proteome</keyword>
<dbReference type="Ensembl" id="ENSMZET00005001180.1">
    <property type="protein sequence ID" value="ENSMZEP00005001092.1"/>
    <property type="gene ID" value="ENSMZEG00005000950.1"/>
</dbReference>
<reference evidence="8" key="3">
    <citation type="submission" date="2025-09" db="UniProtKB">
        <authorList>
            <consortium name="Ensembl"/>
        </authorList>
    </citation>
    <scope>IDENTIFICATION</scope>
</reference>
<organism evidence="8 9">
    <name type="scientific">Maylandia zebra</name>
    <name type="common">zebra mbuna</name>
    <dbReference type="NCBI Taxonomy" id="106582"/>
    <lineage>
        <taxon>Eukaryota</taxon>
        <taxon>Metazoa</taxon>
        <taxon>Chordata</taxon>
        <taxon>Craniata</taxon>
        <taxon>Vertebrata</taxon>
        <taxon>Euteleostomi</taxon>
        <taxon>Actinopterygii</taxon>
        <taxon>Neopterygii</taxon>
        <taxon>Teleostei</taxon>
        <taxon>Neoteleostei</taxon>
        <taxon>Acanthomorphata</taxon>
        <taxon>Ovalentaria</taxon>
        <taxon>Cichlomorphae</taxon>
        <taxon>Cichliformes</taxon>
        <taxon>Cichlidae</taxon>
        <taxon>African cichlids</taxon>
        <taxon>Pseudocrenilabrinae</taxon>
        <taxon>Haplochromini</taxon>
        <taxon>Maylandia</taxon>
        <taxon>Maylandia zebra complex</taxon>
    </lineage>
</organism>
<accession>A0A3P9AUK2</accession>
<evidence type="ECO:0000256" key="2">
    <source>
        <dbReference type="ARBA" id="ARBA00006265"/>
    </source>
</evidence>
<dbReference type="GO" id="GO:0005634">
    <property type="term" value="C:nucleus"/>
    <property type="evidence" value="ECO:0007669"/>
    <property type="project" value="UniProtKB-SubCell"/>
</dbReference>
<evidence type="ECO:0000256" key="6">
    <source>
        <dbReference type="SAM" id="MobiDB-lite"/>
    </source>
</evidence>
<evidence type="ECO:0000256" key="4">
    <source>
        <dbReference type="ARBA" id="ARBA00023242"/>
    </source>
</evidence>
<dbReference type="InterPro" id="IPR012677">
    <property type="entry name" value="Nucleotide-bd_a/b_plait_sf"/>
</dbReference>
<dbReference type="SMART" id="SM00360">
    <property type="entry name" value="RRM"/>
    <property type="match status" value="1"/>
</dbReference>
<reference evidence="8" key="2">
    <citation type="submission" date="2025-08" db="UniProtKB">
        <authorList>
            <consortium name="Ensembl"/>
        </authorList>
    </citation>
    <scope>IDENTIFICATION</scope>
</reference>
<dbReference type="SUPFAM" id="SSF54928">
    <property type="entry name" value="RNA-binding domain, RBD"/>
    <property type="match status" value="1"/>
</dbReference>
<feature type="region of interest" description="Disordered" evidence="6">
    <location>
        <begin position="376"/>
        <end position="407"/>
    </location>
</feature>
<dbReference type="PROSITE" id="PS50102">
    <property type="entry name" value="RRM"/>
    <property type="match status" value="1"/>
</dbReference>
<dbReference type="InterPro" id="IPR034772">
    <property type="entry name" value="CPSF6/7"/>
</dbReference>
<evidence type="ECO:0000256" key="3">
    <source>
        <dbReference type="ARBA" id="ARBA00022664"/>
    </source>
</evidence>
<dbReference type="Pfam" id="PF25524">
    <property type="entry name" value="RSLD_CPSF6"/>
    <property type="match status" value="1"/>
</dbReference>
<feature type="region of interest" description="Disordered" evidence="6">
    <location>
        <begin position="463"/>
        <end position="494"/>
    </location>
</feature>
<comment type="subcellular location">
    <subcellularLocation>
        <location evidence="1">Nucleus</location>
    </subcellularLocation>
</comment>
<feature type="compositionally biased region" description="Basic and acidic residues" evidence="6">
    <location>
        <begin position="381"/>
        <end position="407"/>
    </location>
</feature>
<dbReference type="InterPro" id="IPR035979">
    <property type="entry name" value="RBD_domain_sf"/>
</dbReference>